<evidence type="ECO:0000256" key="7">
    <source>
        <dbReference type="ARBA" id="ARBA00023316"/>
    </source>
</evidence>
<evidence type="ECO:0000256" key="2">
    <source>
        <dbReference type="ARBA" id="ARBA00022676"/>
    </source>
</evidence>
<evidence type="ECO:0000313" key="12">
    <source>
        <dbReference type="Proteomes" id="UP000087766"/>
    </source>
</evidence>
<feature type="transmembrane region" description="Helical" evidence="11">
    <location>
        <begin position="691"/>
        <end position="712"/>
    </location>
</feature>
<comment type="subcellular location">
    <subcellularLocation>
        <location evidence="1">Endomembrane system</location>
        <topology evidence="1">Multi-pass membrane protein</topology>
    </subcellularLocation>
</comment>
<keyword evidence="7" id="KW-0961">Cell wall biogenesis/degradation</keyword>
<feature type="binding site" evidence="9">
    <location>
        <position position="134"/>
    </location>
    <ligand>
        <name>UDP-alpha-D-glucose</name>
        <dbReference type="ChEBI" id="CHEBI:58885"/>
    </ligand>
</feature>
<feature type="transmembrane region" description="Helical" evidence="11">
    <location>
        <begin position="46"/>
        <end position="67"/>
    </location>
</feature>
<feature type="transmembrane region" description="Helical" evidence="11">
    <location>
        <begin position="541"/>
        <end position="561"/>
    </location>
</feature>
<evidence type="ECO:0000256" key="3">
    <source>
        <dbReference type="ARBA" id="ARBA00022679"/>
    </source>
</evidence>
<sequence length="749" mass="85323">MANQNFLPLYEKNWYKHNYKRVTESLLLILLLLLLGYRVISVKNYSFPWFVALLCESWFTISWFFTLTTQWSPTVIKTYPDRLLQSVEEVPAVDMFVTTADPVLEPPIITVNTVLSLLALDYPPHKLACYVSDDGCSPLTFYALQEASKFAKFWVPFCKKYDVQVRAPFRYFSAKPQVSTVNNTTEFKQEWLHMKDMYDNLNHKIELVELQKSNPCHGEFDIFSNTERTNHPTIIQVICENKECLADGLPHLIYISREKKPKQSHHFKAGAMNVLTRVSGLMTNAPFILNVDCDMIVNNPKVVLHALCILLDSKGEKEVAFAQFPQQFYATLKDDPFGNQMAILIKYLTAGIAGLQGPFYSGTNCFHRRKVIYGLYPDSMEKGNSLSENELEQKFGDSKEIMKTSAHALEGKTYFPNHTNISIAIDIAAQVASCGYEQGTGWGKQVGWIYGSITEDKLLGLTIHEKGWRSELCTPNPIAFTGFAPGGGPIAMAQQKRWAIGLLEIFFSKHCPIFGTIFHKLTLRQCLAYMWIINYWGLKPLFELCYASLLSYCIITNSNFLPMDQGICISIAFFIIYKIYTISEYLSAGLSYRAWWNNQRMSRITRMNAGFCAFVCILLKLLRISDTVFDVTKKDVPLSDDVRDDKDAGRFTFDESLIFLPGTTMLLLQLTMMFIKVLGLQPLMPTTTHDGNGCGIGEIFCSVYLIICYWPFLRGLFETGKYRIPLSTIYKSIVLTCLFVHLSRKTVPA</sequence>
<dbReference type="InterPro" id="IPR005150">
    <property type="entry name" value="Cellulose_synth"/>
</dbReference>
<feature type="transmembrane region" description="Helical" evidence="11">
    <location>
        <begin position="607"/>
        <end position="625"/>
    </location>
</feature>
<dbReference type="AlphaFoldDB" id="A0A3Q0EVU2"/>
<feature type="active site" evidence="8">
    <location>
        <position position="456"/>
    </location>
</feature>
<dbReference type="Pfam" id="PF03552">
    <property type="entry name" value="Cellulose_synt"/>
    <property type="match status" value="1"/>
</dbReference>
<accession>A0A3Q0EVU2</accession>
<feature type="transmembrane region" description="Helical" evidence="11">
    <location>
        <begin position="724"/>
        <end position="742"/>
    </location>
</feature>
<keyword evidence="3" id="KW-0808">Transferase</keyword>
<feature type="transmembrane region" description="Helical" evidence="11">
    <location>
        <begin position="21"/>
        <end position="40"/>
    </location>
</feature>
<proteinExistence type="predicted"/>
<name>A0A3Q0EVU2_VIGRR</name>
<gene>
    <name evidence="13" type="primary">LOC106779860</name>
</gene>
<dbReference type="InterPro" id="IPR029044">
    <property type="entry name" value="Nucleotide-diphossugar_trans"/>
</dbReference>
<dbReference type="GO" id="GO:0016020">
    <property type="term" value="C:membrane"/>
    <property type="evidence" value="ECO:0007669"/>
    <property type="project" value="InterPro"/>
</dbReference>
<feature type="binding site" evidence="10">
    <location>
        <position position="268"/>
    </location>
    <ligand>
        <name>Mn(2+)</name>
        <dbReference type="ChEBI" id="CHEBI:29035"/>
    </ligand>
</feature>
<evidence type="ECO:0000256" key="1">
    <source>
        <dbReference type="ARBA" id="ARBA00004127"/>
    </source>
</evidence>
<dbReference type="GO" id="GO:0071555">
    <property type="term" value="P:cell wall organization"/>
    <property type="evidence" value="ECO:0007669"/>
    <property type="project" value="UniProtKB-KW"/>
</dbReference>
<protein>
    <submittedName>
        <fullName evidence="13">Cellulose synthase-like protein H1</fullName>
    </submittedName>
</protein>
<dbReference type="KEGG" id="vra:106779860"/>
<dbReference type="GeneID" id="106779860"/>
<dbReference type="GO" id="GO:0016760">
    <property type="term" value="F:cellulose synthase (UDP-forming) activity"/>
    <property type="evidence" value="ECO:0007669"/>
    <property type="project" value="InterPro"/>
</dbReference>
<feature type="transmembrane region" description="Helical" evidence="11">
    <location>
        <begin position="567"/>
        <end position="586"/>
    </location>
</feature>
<dbReference type="GO" id="GO:0030244">
    <property type="term" value="P:cellulose biosynthetic process"/>
    <property type="evidence" value="ECO:0007669"/>
    <property type="project" value="InterPro"/>
</dbReference>
<dbReference type="OrthoDB" id="72851at2759"/>
<feature type="binding site" evidence="9">
    <location>
        <position position="105"/>
    </location>
    <ligand>
        <name>UDP-alpha-D-glucose</name>
        <dbReference type="ChEBI" id="CHEBI:58885"/>
    </ligand>
</feature>
<dbReference type="FunFam" id="3.90.550.10:FF:000145">
    <property type="entry name" value="Cellulose synthase-like protein H1"/>
    <property type="match status" value="1"/>
</dbReference>
<feature type="transmembrane region" description="Helical" evidence="11">
    <location>
        <begin position="658"/>
        <end position="679"/>
    </location>
</feature>
<keyword evidence="12" id="KW-1185">Reference proteome</keyword>
<evidence type="ECO:0000256" key="4">
    <source>
        <dbReference type="ARBA" id="ARBA00022692"/>
    </source>
</evidence>
<evidence type="ECO:0000313" key="13">
    <source>
        <dbReference type="RefSeq" id="XP_022634272.1"/>
    </source>
</evidence>
<feature type="binding site" evidence="10">
    <location>
        <position position="292"/>
    </location>
    <ligand>
        <name>Mn(2+)</name>
        <dbReference type="ChEBI" id="CHEBI:29035"/>
    </ligand>
</feature>
<feature type="active site" evidence="8">
    <location>
        <position position="134"/>
    </location>
</feature>
<dbReference type="PANTHER" id="PTHR13301">
    <property type="entry name" value="X-BOX TRANSCRIPTION FACTOR-RELATED"/>
    <property type="match status" value="1"/>
</dbReference>
<evidence type="ECO:0000256" key="6">
    <source>
        <dbReference type="ARBA" id="ARBA00023136"/>
    </source>
</evidence>
<organism evidence="12 13">
    <name type="scientific">Vigna radiata var. radiata</name>
    <name type="common">Mung bean</name>
    <name type="synonym">Phaseolus aureus</name>
    <dbReference type="NCBI Taxonomy" id="3916"/>
    <lineage>
        <taxon>Eukaryota</taxon>
        <taxon>Viridiplantae</taxon>
        <taxon>Streptophyta</taxon>
        <taxon>Embryophyta</taxon>
        <taxon>Tracheophyta</taxon>
        <taxon>Spermatophyta</taxon>
        <taxon>Magnoliopsida</taxon>
        <taxon>eudicotyledons</taxon>
        <taxon>Gunneridae</taxon>
        <taxon>Pentapetalae</taxon>
        <taxon>rosids</taxon>
        <taxon>fabids</taxon>
        <taxon>Fabales</taxon>
        <taxon>Fabaceae</taxon>
        <taxon>Papilionoideae</taxon>
        <taxon>50 kb inversion clade</taxon>
        <taxon>NPAAA clade</taxon>
        <taxon>indigoferoid/millettioid clade</taxon>
        <taxon>Phaseoleae</taxon>
        <taxon>Vigna</taxon>
    </lineage>
</organism>
<dbReference type="Proteomes" id="UP000087766">
    <property type="component" value="Chromosome 2"/>
</dbReference>
<keyword evidence="6 11" id="KW-0472">Membrane</keyword>
<dbReference type="Gene3D" id="3.90.550.10">
    <property type="entry name" value="Spore Coat Polysaccharide Biosynthesis Protein SpsA, Chain A"/>
    <property type="match status" value="1"/>
</dbReference>
<keyword evidence="5 11" id="KW-1133">Transmembrane helix</keyword>
<evidence type="ECO:0000256" key="9">
    <source>
        <dbReference type="PIRSR" id="PIRSR605150-2"/>
    </source>
</evidence>
<keyword evidence="2" id="KW-0328">Glycosyltransferase</keyword>
<evidence type="ECO:0000256" key="8">
    <source>
        <dbReference type="PIRSR" id="PIRSR605150-1"/>
    </source>
</evidence>
<dbReference type="GO" id="GO:0012505">
    <property type="term" value="C:endomembrane system"/>
    <property type="evidence" value="ECO:0007669"/>
    <property type="project" value="UniProtKB-SubCell"/>
</dbReference>
<dbReference type="RefSeq" id="XP_022634272.1">
    <property type="nucleotide sequence ID" value="XM_022778551.1"/>
</dbReference>
<evidence type="ECO:0000256" key="5">
    <source>
        <dbReference type="ARBA" id="ARBA00022989"/>
    </source>
</evidence>
<keyword evidence="4 11" id="KW-0812">Transmembrane</keyword>
<evidence type="ECO:0000256" key="10">
    <source>
        <dbReference type="PIRSR" id="PIRSR605150-3"/>
    </source>
</evidence>
<dbReference type="SUPFAM" id="SSF53448">
    <property type="entry name" value="Nucleotide-diphospho-sugar transferases"/>
    <property type="match status" value="1"/>
</dbReference>
<evidence type="ECO:0000256" key="11">
    <source>
        <dbReference type="SAM" id="Phobius"/>
    </source>
</evidence>
<reference evidence="13" key="2">
    <citation type="submission" date="2025-08" db="UniProtKB">
        <authorList>
            <consortium name="RefSeq"/>
        </authorList>
    </citation>
    <scope>IDENTIFICATION</scope>
    <source>
        <tissue evidence="13">Leaf</tissue>
    </source>
</reference>
<reference evidence="12" key="1">
    <citation type="journal article" date="2014" name="Nat. Commun.">
        <title>Genome sequence of mungbean and insights into evolution within Vigna species.</title>
        <authorList>
            <person name="Kang Y.J."/>
            <person name="Kim S.K."/>
            <person name="Kim M.Y."/>
            <person name="Lestari P."/>
            <person name="Kim K.H."/>
            <person name="Ha B.K."/>
            <person name="Jun T.H."/>
            <person name="Hwang W.J."/>
            <person name="Lee T."/>
            <person name="Lee J."/>
            <person name="Shim S."/>
            <person name="Yoon M.Y."/>
            <person name="Jang Y.E."/>
            <person name="Han K.S."/>
            <person name="Taeprayoon P."/>
            <person name="Yoon N."/>
            <person name="Somta P."/>
            <person name="Tanya P."/>
            <person name="Kim K.S."/>
            <person name="Gwag J.G."/>
            <person name="Moon J.K."/>
            <person name="Lee Y.H."/>
            <person name="Park B.S."/>
            <person name="Bombarely A."/>
            <person name="Doyle J.J."/>
            <person name="Jackson S.A."/>
            <person name="Schafleitner R."/>
            <person name="Srinives P."/>
            <person name="Varshney R.K."/>
            <person name="Lee S.H."/>
        </authorList>
    </citation>
    <scope>NUCLEOTIDE SEQUENCE [LARGE SCALE GENOMIC DNA]</scope>
    <source>
        <strain evidence="12">cv. VC1973A</strain>
    </source>
</reference>